<dbReference type="EMBL" id="LXQA010825727">
    <property type="protein sequence ID" value="MCI72812.1"/>
    <property type="molecule type" value="Genomic_DNA"/>
</dbReference>
<feature type="non-terminal residue" evidence="1">
    <location>
        <position position="1"/>
    </location>
</feature>
<accession>A0A392UH87</accession>
<comment type="caution">
    <text evidence="1">The sequence shown here is derived from an EMBL/GenBank/DDBJ whole genome shotgun (WGS) entry which is preliminary data.</text>
</comment>
<proteinExistence type="predicted"/>
<evidence type="ECO:0000313" key="1">
    <source>
        <dbReference type="EMBL" id="MCI72812.1"/>
    </source>
</evidence>
<dbReference type="Proteomes" id="UP000265520">
    <property type="component" value="Unassembled WGS sequence"/>
</dbReference>
<reference evidence="1 2" key="1">
    <citation type="journal article" date="2018" name="Front. Plant Sci.">
        <title>Red Clover (Trifolium pratense) and Zigzag Clover (T. medium) - A Picture of Genomic Similarities and Differences.</title>
        <authorList>
            <person name="Dluhosova J."/>
            <person name="Istvanek J."/>
            <person name="Nedelnik J."/>
            <person name="Repkova J."/>
        </authorList>
    </citation>
    <scope>NUCLEOTIDE SEQUENCE [LARGE SCALE GENOMIC DNA]</scope>
    <source>
        <strain evidence="2">cv. 10/8</strain>
        <tissue evidence="1">Leaf</tissue>
    </source>
</reference>
<name>A0A392UH87_9FABA</name>
<sequence>GSKVYIKVLESVSRSYGYSVEDEHITPPSN</sequence>
<keyword evidence="2" id="KW-1185">Reference proteome</keyword>
<protein>
    <submittedName>
        <fullName evidence="1">Uncharacterized protein</fullName>
    </submittedName>
</protein>
<evidence type="ECO:0000313" key="2">
    <source>
        <dbReference type="Proteomes" id="UP000265520"/>
    </source>
</evidence>
<organism evidence="1 2">
    <name type="scientific">Trifolium medium</name>
    <dbReference type="NCBI Taxonomy" id="97028"/>
    <lineage>
        <taxon>Eukaryota</taxon>
        <taxon>Viridiplantae</taxon>
        <taxon>Streptophyta</taxon>
        <taxon>Embryophyta</taxon>
        <taxon>Tracheophyta</taxon>
        <taxon>Spermatophyta</taxon>
        <taxon>Magnoliopsida</taxon>
        <taxon>eudicotyledons</taxon>
        <taxon>Gunneridae</taxon>
        <taxon>Pentapetalae</taxon>
        <taxon>rosids</taxon>
        <taxon>fabids</taxon>
        <taxon>Fabales</taxon>
        <taxon>Fabaceae</taxon>
        <taxon>Papilionoideae</taxon>
        <taxon>50 kb inversion clade</taxon>
        <taxon>NPAAA clade</taxon>
        <taxon>Hologalegina</taxon>
        <taxon>IRL clade</taxon>
        <taxon>Trifolieae</taxon>
        <taxon>Trifolium</taxon>
    </lineage>
</organism>
<dbReference type="AlphaFoldDB" id="A0A392UH87"/>